<reference evidence="2" key="1">
    <citation type="submission" date="2023-10" db="EMBL/GenBank/DDBJ databases">
        <title>Genome assemblies of two species of porcelain crab, Petrolisthes cinctipes and Petrolisthes manimaculis (Anomura: Porcellanidae).</title>
        <authorList>
            <person name="Angst P."/>
        </authorList>
    </citation>
    <scope>NUCLEOTIDE SEQUENCE</scope>
    <source>
        <strain evidence="2">PB745_01</strain>
        <tissue evidence="2">Gill</tissue>
    </source>
</reference>
<dbReference type="InterPro" id="IPR000477">
    <property type="entry name" value="RT_dom"/>
</dbReference>
<keyword evidence="3" id="KW-1185">Reference proteome</keyword>
<comment type="caution">
    <text evidence="2">The sequence shown here is derived from an EMBL/GenBank/DDBJ whole genome shotgun (WGS) entry which is preliminary data.</text>
</comment>
<accession>A0AAE1FQT5</accession>
<dbReference type="SUPFAM" id="SSF56672">
    <property type="entry name" value="DNA/RNA polymerases"/>
    <property type="match status" value="1"/>
</dbReference>
<protein>
    <recommendedName>
        <fullName evidence="1">Reverse transcriptase domain-containing protein</fullName>
    </recommendedName>
</protein>
<organism evidence="2 3">
    <name type="scientific">Petrolisthes cinctipes</name>
    <name type="common">Flat porcelain crab</name>
    <dbReference type="NCBI Taxonomy" id="88211"/>
    <lineage>
        <taxon>Eukaryota</taxon>
        <taxon>Metazoa</taxon>
        <taxon>Ecdysozoa</taxon>
        <taxon>Arthropoda</taxon>
        <taxon>Crustacea</taxon>
        <taxon>Multicrustacea</taxon>
        <taxon>Malacostraca</taxon>
        <taxon>Eumalacostraca</taxon>
        <taxon>Eucarida</taxon>
        <taxon>Decapoda</taxon>
        <taxon>Pleocyemata</taxon>
        <taxon>Anomura</taxon>
        <taxon>Galatheoidea</taxon>
        <taxon>Porcellanidae</taxon>
        <taxon>Petrolisthes</taxon>
    </lineage>
</organism>
<gene>
    <name evidence="2" type="ORF">Pcinc_016629</name>
</gene>
<dbReference type="PANTHER" id="PTHR47027:SF20">
    <property type="entry name" value="REVERSE TRANSCRIPTASE-LIKE PROTEIN WITH RNA-DIRECTED DNA POLYMERASE DOMAIN"/>
    <property type="match status" value="1"/>
</dbReference>
<dbReference type="AlphaFoldDB" id="A0AAE1FQT5"/>
<feature type="domain" description="Reverse transcriptase" evidence="1">
    <location>
        <begin position="1"/>
        <end position="215"/>
    </location>
</feature>
<dbReference type="InterPro" id="IPR043502">
    <property type="entry name" value="DNA/RNA_pol_sf"/>
</dbReference>
<evidence type="ECO:0000313" key="3">
    <source>
        <dbReference type="Proteomes" id="UP001286313"/>
    </source>
</evidence>
<dbReference type="EMBL" id="JAWQEG010001523">
    <property type="protein sequence ID" value="KAK3878819.1"/>
    <property type="molecule type" value="Genomic_DNA"/>
</dbReference>
<evidence type="ECO:0000313" key="2">
    <source>
        <dbReference type="EMBL" id="KAK3878819.1"/>
    </source>
</evidence>
<dbReference type="PROSITE" id="PS50878">
    <property type="entry name" value="RT_POL"/>
    <property type="match status" value="1"/>
</dbReference>
<sequence>MLLVWSLSRDNYKKSVVNTVSHSTRSYDTVNRSLHWIILEKFGCPPTFRAVLTALHDGANARVISAGGKSDPFTVESRVGQGCVITPILFNLFFAGVTNVFSNLLPLDTGIPINYRLDGNLCNLRRLQAKTKVRRENVIDLQYADDAAYVSCSPEHLQDTLNLLADSHSRAGLIINTTKSEVLAMRDPPQDPVTFPINNQDLKNVPQIPYLGSILTETCDITDEVHRRIGLPHHWRASCHEGTEAYTTQLSNKADAKRAQ</sequence>
<name>A0AAE1FQT5_PETCI</name>
<evidence type="ECO:0000259" key="1">
    <source>
        <dbReference type="PROSITE" id="PS50878"/>
    </source>
</evidence>
<dbReference type="GO" id="GO:0071897">
    <property type="term" value="P:DNA biosynthetic process"/>
    <property type="evidence" value="ECO:0007669"/>
    <property type="project" value="UniProtKB-ARBA"/>
</dbReference>
<dbReference type="Proteomes" id="UP001286313">
    <property type="component" value="Unassembled WGS sequence"/>
</dbReference>
<dbReference type="Pfam" id="PF00078">
    <property type="entry name" value="RVT_1"/>
    <property type="match status" value="1"/>
</dbReference>
<proteinExistence type="predicted"/>
<dbReference type="PANTHER" id="PTHR47027">
    <property type="entry name" value="REVERSE TRANSCRIPTASE DOMAIN-CONTAINING PROTEIN"/>
    <property type="match status" value="1"/>
</dbReference>